<feature type="domain" description="Peptidase S1" evidence="5">
    <location>
        <begin position="51"/>
        <end position="319"/>
    </location>
</feature>
<keyword evidence="2" id="KW-0378">Hydrolase</keyword>
<protein>
    <submittedName>
        <fullName evidence="6">Plasma kallikrein</fullName>
    </submittedName>
</protein>
<dbReference type="PROSITE" id="PS00135">
    <property type="entry name" value="TRYPSIN_SER"/>
    <property type="match status" value="1"/>
</dbReference>
<dbReference type="InterPro" id="IPR033116">
    <property type="entry name" value="TRYPSIN_SER"/>
</dbReference>
<evidence type="ECO:0000313" key="6">
    <source>
        <dbReference type="EMBL" id="KAJ1920561.1"/>
    </source>
</evidence>
<dbReference type="AlphaFoldDB" id="A0A9W8DS34"/>
<keyword evidence="2" id="KW-0720">Serine protease</keyword>
<dbReference type="PROSITE" id="PS50240">
    <property type="entry name" value="TRYPSIN_DOM"/>
    <property type="match status" value="1"/>
</dbReference>
<sequence>MAVSAAPAVRDTQPKEGKQQQQQPKVENDAQAAPDKQGPEGNERIVNNQPVVGGQPAGSGQFPFAVFIQISLGETRSAVCAGSILSREWIVTAGHCLVSSPKDVTASNPISPKNVVVYVGSSNVYAAKPYKAKQVVVNPQLDIVENNYDIGLIKLGTKLKFGSDVQPIAIYDGQIGSGVPVKALGWGQTSNVIAGASQNLMQVTLTTGSYAQCRAIRAPFTSHNGDVICVPTPDGRDSCYGDSGGPLVVSQDTFVRTNKRQIVEDNDRSSTDSRWLLAGVTSYGDTLSGRPHPPCGSRDGAGFYTHVAYYIDFITKATGLKKEDITSSGRESSAANKMMVAASEKIVRKVETSGARSLIERRGAWASLPMVAYVSAISLLIFLYN</sequence>
<dbReference type="GO" id="GO:0006508">
    <property type="term" value="P:proteolysis"/>
    <property type="evidence" value="ECO:0007669"/>
    <property type="project" value="UniProtKB-KW"/>
</dbReference>
<reference evidence="6" key="1">
    <citation type="submission" date="2022-07" db="EMBL/GenBank/DDBJ databases">
        <title>Phylogenomic reconstructions and comparative analyses of Kickxellomycotina fungi.</title>
        <authorList>
            <person name="Reynolds N.K."/>
            <person name="Stajich J.E."/>
            <person name="Barry K."/>
            <person name="Grigoriev I.V."/>
            <person name="Crous P."/>
            <person name="Smith M.E."/>
        </authorList>
    </citation>
    <scope>NUCLEOTIDE SEQUENCE</scope>
    <source>
        <strain evidence="6">NBRC 100468</strain>
    </source>
</reference>
<feature type="region of interest" description="Disordered" evidence="3">
    <location>
        <begin position="1"/>
        <end position="52"/>
    </location>
</feature>
<name>A0A9W8DS34_9FUNG</name>
<evidence type="ECO:0000313" key="7">
    <source>
        <dbReference type="Proteomes" id="UP001150538"/>
    </source>
</evidence>
<dbReference type="PANTHER" id="PTHR24260:SF136">
    <property type="entry name" value="GH08193P-RELATED"/>
    <property type="match status" value="1"/>
</dbReference>
<comment type="caution">
    <text evidence="6">The sequence shown here is derived from an EMBL/GenBank/DDBJ whole genome shotgun (WGS) entry which is preliminary data.</text>
</comment>
<keyword evidence="4" id="KW-0472">Membrane</keyword>
<dbReference type="InterPro" id="IPR009003">
    <property type="entry name" value="Peptidase_S1_PA"/>
</dbReference>
<dbReference type="FunFam" id="2.40.10.10:FF:000068">
    <property type="entry name" value="transmembrane protease serine 2"/>
    <property type="match status" value="1"/>
</dbReference>
<evidence type="ECO:0000256" key="4">
    <source>
        <dbReference type="SAM" id="Phobius"/>
    </source>
</evidence>
<gene>
    <name evidence="6" type="primary">KLKB1</name>
    <name evidence="6" type="ORF">H4219_001261</name>
</gene>
<evidence type="ECO:0000256" key="2">
    <source>
        <dbReference type="RuleBase" id="RU363034"/>
    </source>
</evidence>
<dbReference type="Gene3D" id="2.40.10.10">
    <property type="entry name" value="Trypsin-like serine proteases"/>
    <property type="match status" value="1"/>
</dbReference>
<dbReference type="InterPro" id="IPR001314">
    <property type="entry name" value="Peptidase_S1A"/>
</dbReference>
<dbReference type="GO" id="GO:0004252">
    <property type="term" value="F:serine-type endopeptidase activity"/>
    <property type="evidence" value="ECO:0007669"/>
    <property type="project" value="InterPro"/>
</dbReference>
<accession>A0A9W8DS34</accession>
<keyword evidence="4" id="KW-1133">Transmembrane helix</keyword>
<proteinExistence type="predicted"/>
<keyword evidence="2" id="KW-0645">Protease</keyword>
<dbReference type="InterPro" id="IPR051333">
    <property type="entry name" value="CLIP_Serine_Protease"/>
</dbReference>
<dbReference type="InterPro" id="IPR001254">
    <property type="entry name" value="Trypsin_dom"/>
</dbReference>
<dbReference type="SMART" id="SM00020">
    <property type="entry name" value="Tryp_SPc"/>
    <property type="match status" value="1"/>
</dbReference>
<evidence type="ECO:0000256" key="1">
    <source>
        <dbReference type="ARBA" id="ARBA00023157"/>
    </source>
</evidence>
<evidence type="ECO:0000256" key="3">
    <source>
        <dbReference type="SAM" id="MobiDB-lite"/>
    </source>
</evidence>
<dbReference type="EMBL" id="JANBPU010000012">
    <property type="protein sequence ID" value="KAJ1920561.1"/>
    <property type="molecule type" value="Genomic_DNA"/>
</dbReference>
<dbReference type="InterPro" id="IPR018114">
    <property type="entry name" value="TRYPSIN_HIS"/>
</dbReference>
<keyword evidence="7" id="KW-1185">Reference proteome</keyword>
<organism evidence="6 7">
    <name type="scientific">Mycoemilia scoparia</name>
    <dbReference type="NCBI Taxonomy" id="417184"/>
    <lineage>
        <taxon>Eukaryota</taxon>
        <taxon>Fungi</taxon>
        <taxon>Fungi incertae sedis</taxon>
        <taxon>Zoopagomycota</taxon>
        <taxon>Kickxellomycotina</taxon>
        <taxon>Kickxellomycetes</taxon>
        <taxon>Kickxellales</taxon>
        <taxon>Kickxellaceae</taxon>
        <taxon>Mycoemilia</taxon>
    </lineage>
</organism>
<feature type="transmembrane region" description="Helical" evidence="4">
    <location>
        <begin position="364"/>
        <end position="384"/>
    </location>
</feature>
<keyword evidence="4" id="KW-0812">Transmembrane</keyword>
<dbReference type="PRINTS" id="PR00722">
    <property type="entry name" value="CHYMOTRYPSIN"/>
</dbReference>
<dbReference type="PANTHER" id="PTHR24260">
    <property type="match status" value="1"/>
</dbReference>
<dbReference type="Proteomes" id="UP001150538">
    <property type="component" value="Unassembled WGS sequence"/>
</dbReference>
<dbReference type="CDD" id="cd00190">
    <property type="entry name" value="Tryp_SPc"/>
    <property type="match status" value="1"/>
</dbReference>
<dbReference type="Pfam" id="PF00089">
    <property type="entry name" value="Trypsin"/>
    <property type="match status" value="1"/>
</dbReference>
<evidence type="ECO:0000259" key="5">
    <source>
        <dbReference type="PROSITE" id="PS50240"/>
    </source>
</evidence>
<dbReference type="PROSITE" id="PS00134">
    <property type="entry name" value="TRYPSIN_HIS"/>
    <property type="match status" value="1"/>
</dbReference>
<keyword evidence="1" id="KW-1015">Disulfide bond</keyword>
<dbReference type="OrthoDB" id="6380398at2759"/>
<dbReference type="InterPro" id="IPR043504">
    <property type="entry name" value="Peptidase_S1_PA_chymotrypsin"/>
</dbReference>
<dbReference type="SUPFAM" id="SSF50494">
    <property type="entry name" value="Trypsin-like serine proteases"/>
    <property type="match status" value="1"/>
</dbReference>